<name>A0A972K4L4_9BACL</name>
<organism evidence="1 2">
    <name type="scientific">Paenibacillus foliorum</name>
    <dbReference type="NCBI Taxonomy" id="2654974"/>
    <lineage>
        <taxon>Bacteria</taxon>
        <taxon>Bacillati</taxon>
        <taxon>Bacillota</taxon>
        <taxon>Bacilli</taxon>
        <taxon>Bacillales</taxon>
        <taxon>Paenibacillaceae</taxon>
        <taxon>Paenibacillus</taxon>
    </lineage>
</organism>
<proteinExistence type="predicted"/>
<protein>
    <submittedName>
        <fullName evidence="1">Uncharacterized protein</fullName>
    </submittedName>
</protein>
<evidence type="ECO:0000313" key="1">
    <source>
        <dbReference type="EMBL" id="NOU98200.1"/>
    </source>
</evidence>
<evidence type="ECO:0000313" key="2">
    <source>
        <dbReference type="Proteomes" id="UP000641588"/>
    </source>
</evidence>
<keyword evidence="2" id="KW-1185">Reference proteome</keyword>
<dbReference type="Proteomes" id="UP000641588">
    <property type="component" value="Unassembled WGS sequence"/>
</dbReference>
<accession>A0A972K4L4</accession>
<dbReference type="EMBL" id="WHOD01000128">
    <property type="protein sequence ID" value="NOU98200.1"/>
    <property type="molecule type" value="Genomic_DNA"/>
</dbReference>
<dbReference type="RefSeq" id="WP_171656440.1">
    <property type="nucleotide sequence ID" value="NZ_WHOD01000128.1"/>
</dbReference>
<comment type="caution">
    <text evidence="1">The sequence shown here is derived from an EMBL/GenBank/DDBJ whole genome shotgun (WGS) entry which is preliminary data.</text>
</comment>
<gene>
    <name evidence="1" type="ORF">GC093_33955</name>
</gene>
<reference evidence="1" key="1">
    <citation type="submission" date="2019-10" db="EMBL/GenBank/DDBJ databases">
        <title>Description of Paenibacillus glebae sp. nov.</title>
        <authorList>
            <person name="Carlier A."/>
            <person name="Qi S."/>
        </authorList>
    </citation>
    <scope>NUCLEOTIDE SEQUENCE</scope>
    <source>
        <strain evidence="1">LMG 31456</strain>
    </source>
</reference>
<dbReference type="AlphaFoldDB" id="A0A972K4L4"/>
<sequence>MHTVEQKGMGVGRIGCRSDSVRPGVAFREGPEATTGPSLIPNVRELRERLAWITAAVKVVFL</sequence>